<dbReference type="Pfam" id="PF13635">
    <property type="entry name" value="DUF4143"/>
    <property type="match status" value="1"/>
</dbReference>
<organism evidence="2 3">
    <name type="scientific">Muiribacterium halophilum</name>
    <dbReference type="NCBI Taxonomy" id="2053465"/>
    <lineage>
        <taxon>Bacteria</taxon>
        <taxon>Candidatus Muiribacteriota</taxon>
        <taxon>Candidatus Muiribacteriia</taxon>
        <taxon>Candidatus Muiribacteriales</taxon>
        <taxon>Candidatus Muiribacteriaceae</taxon>
        <taxon>Candidatus Muiribacterium</taxon>
    </lineage>
</organism>
<dbReference type="AlphaFoldDB" id="A0A2N5Z958"/>
<dbReference type="InterPro" id="IPR025420">
    <property type="entry name" value="DUF4143"/>
</dbReference>
<dbReference type="PANTHER" id="PTHR33295:SF8">
    <property type="entry name" value="AAA+ ATPASE DOMAIN-CONTAINING PROTEIN"/>
    <property type="match status" value="1"/>
</dbReference>
<feature type="domain" description="DUF4143" evidence="1">
    <location>
        <begin position="2"/>
        <end position="65"/>
    </location>
</feature>
<sequence length="113" mass="13222">MYFYDTGILSAVNYSLSEDHGKLLENLVAIELLRRKYEIFYGKNGKECDFIAKKRGETLAVQVCYKLTEKNIKRETKGLESFDADRKLIIYYYSDIKDPDNAMQILDFLEDTI</sequence>
<gene>
    <name evidence="2" type="ORF">C0601_13590</name>
</gene>
<evidence type="ECO:0000313" key="3">
    <source>
        <dbReference type="Proteomes" id="UP000234857"/>
    </source>
</evidence>
<reference evidence="2 3" key="1">
    <citation type="submission" date="2017-11" db="EMBL/GenBank/DDBJ databases">
        <title>Genome-resolved metagenomics identifies genetic mobility, metabolic interactions, and unexpected diversity in perchlorate-reducing communities.</title>
        <authorList>
            <person name="Barnum T.P."/>
            <person name="Figueroa I.A."/>
            <person name="Carlstrom C.I."/>
            <person name="Lucas L.N."/>
            <person name="Engelbrektson A.L."/>
            <person name="Coates J.D."/>
        </authorList>
    </citation>
    <scope>NUCLEOTIDE SEQUENCE [LARGE SCALE GENOMIC DNA]</scope>
    <source>
        <strain evidence="2">BM706</strain>
    </source>
</reference>
<evidence type="ECO:0000313" key="2">
    <source>
        <dbReference type="EMBL" id="PLX15159.1"/>
    </source>
</evidence>
<proteinExistence type="predicted"/>
<evidence type="ECO:0000259" key="1">
    <source>
        <dbReference type="Pfam" id="PF13635"/>
    </source>
</evidence>
<dbReference type="EMBL" id="PKTG01000146">
    <property type="protein sequence ID" value="PLX15159.1"/>
    <property type="molecule type" value="Genomic_DNA"/>
</dbReference>
<dbReference type="Proteomes" id="UP000234857">
    <property type="component" value="Unassembled WGS sequence"/>
</dbReference>
<comment type="caution">
    <text evidence="2">The sequence shown here is derived from an EMBL/GenBank/DDBJ whole genome shotgun (WGS) entry which is preliminary data.</text>
</comment>
<protein>
    <recommendedName>
        <fullName evidence="1">DUF4143 domain-containing protein</fullName>
    </recommendedName>
</protein>
<accession>A0A2N5Z958</accession>
<name>A0A2N5Z958_MUIH1</name>
<dbReference type="PANTHER" id="PTHR33295">
    <property type="entry name" value="ATPASE"/>
    <property type="match status" value="1"/>
</dbReference>